<keyword evidence="3 7" id="KW-0732">Signal</keyword>
<comment type="function">
    <text evidence="7">Required for disulfide bond formation in some periplasmic proteins. Acts by transferring its disulfide bond to other proteins and is reduced in the process.</text>
</comment>
<evidence type="ECO:0000256" key="5">
    <source>
        <dbReference type="ARBA" id="ARBA00023157"/>
    </source>
</evidence>
<evidence type="ECO:0000313" key="11">
    <source>
        <dbReference type="Proteomes" id="UP000316199"/>
    </source>
</evidence>
<name>A0A520S1I3_9GAMM</name>
<dbReference type="CDD" id="cd03020">
    <property type="entry name" value="DsbA_DsbC_DsbG"/>
    <property type="match status" value="1"/>
</dbReference>
<protein>
    <recommendedName>
        <fullName evidence="7">Thiol:disulfide interchange protein</fullName>
    </recommendedName>
</protein>
<dbReference type="AlphaFoldDB" id="A0A520S1I3"/>
<evidence type="ECO:0000256" key="7">
    <source>
        <dbReference type="RuleBase" id="RU364038"/>
    </source>
</evidence>
<evidence type="ECO:0000259" key="8">
    <source>
        <dbReference type="Pfam" id="PF10411"/>
    </source>
</evidence>
<dbReference type="PANTHER" id="PTHR35272">
    <property type="entry name" value="THIOL:DISULFIDE INTERCHANGE PROTEIN DSBC-RELATED"/>
    <property type="match status" value="1"/>
</dbReference>
<evidence type="ECO:0000259" key="9">
    <source>
        <dbReference type="Pfam" id="PF13098"/>
    </source>
</evidence>
<organism evidence="10 11">
    <name type="scientific">OM182 bacterium</name>
    <dbReference type="NCBI Taxonomy" id="2510334"/>
    <lineage>
        <taxon>Bacteria</taxon>
        <taxon>Pseudomonadati</taxon>
        <taxon>Pseudomonadota</taxon>
        <taxon>Gammaproteobacteria</taxon>
        <taxon>OMG group</taxon>
        <taxon>OM182 clade</taxon>
    </lineage>
</organism>
<dbReference type="InterPro" id="IPR051470">
    <property type="entry name" value="Thiol:disulfide_interchange"/>
</dbReference>
<evidence type="ECO:0000256" key="3">
    <source>
        <dbReference type="ARBA" id="ARBA00022729"/>
    </source>
</evidence>
<feature type="domain" description="Thioredoxin-like fold" evidence="9">
    <location>
        <begin position="162"/>
        <end position="285"/>
    </location>
</feature>
<gene>
    <name evidence="10" type="ORF">EVA68_04545</name>
</gene>
<evidence type="ECO:0000256" key="6">
    <source>
        <dbReference type="ARBA" id="ARBA00023284"/>
    </source>
</evidence>
<keyword evidence="6 7" id="KW-0676">Redox-active center</keyword>
<dbReference type="Pfam" id="PF13098">
    <property type="entry name" value="Thioredoxin_2"/>
    <property type="match status" value="1"/>
</dbReference>
<sequence length="291" mass="33116">MADIDLYLTLLRCSFRELALGNSLQFASSKVLWSELAWSNILMKSVFFVFTLWTFFVSSSVLALNAQELRLKLSQLSLGLEVETVLTGPLDGFYRVVLSDGSVLHTTENGNYFIYGDLFRVEKDKVYNHDEKERNERRRGMLSDVDESELIIFASTSDQTLATITVFTDIDCGFCRKFHEDVPEMNRLGITVRYMAFPRNGIFEDQVSEEYTSEFKKLRSVWCSDRQRFYLTLAKTGAGIAEKECDTPIVKHYALGQKMNVAGTPTIVNEDGRMTMGYRSASQLALELGIQ</sequence>
<evidence type="ECO:0000313" key="10">
    <source>
        <dbReference type="EMBL" id="RZO76328.1"/>
    </source>
</evidence>
<dbReference type="InterPro" id="IPR036249">
    <property type="entry name" value="Thioredoxin-like_sf"/>
</dbReference>
<dbReference type="InterPro" id="IPR018950">
    <property type="entry name" value="DiS-bond_isomerase_DsbC/G_N"/>
</dbReference>
<dbReference type="Gene3D" id="3.40.30.10">
    <property type="entry name" value="Glutaredoxin"/>
    <property type="match status" value="1"/>
</dbReference>
<reference evidence="10 11" key="1">
    <citation type="submission" date="2019-02" db="EMBL/GenBank/DDBJ databases">
        <title>Prokaryotic population dynamics and viral predation in marine succession experiment using metagenomics: the confinement effect.</title>
        <authorList>
            <person name="Haro-Moreno J.M."/>
            <person name="Rodriguez-Valera F."/>
            <person name="Lopez-Perez M."/>
        </authorList>
    </citation>
    <scope>NUCLEOTIDE SEQUENCE [LARGE SCALE GENOMIC DNA]</scope>
    <source>
        <strain evidence="10">MED-G157</strain>
    </source>
</reference>
<keyword evidence="5" id="KW-1015">Disulfide bond</keyword>
<dbReference type="Proteomes" id="UP000316199">
    <property type="component" value="Unassembled WGS sequence"/>
</dbReference>
<dbReference type="Gene3D" id="3.10.450.70">
    <property type="entry name" value="Disulphide bond isomerase, DsbC/G, N-terminal"/>
    <property type="match status" value="1"/>
</dbReference>
<dbReference type="InterPro" id="IPR012336">
    <property type="entry name" value="Thioredoxin-like_fold"/>
</dbReference>
<comment type="similarity">
    <text evidence="2 7">Belongs to the thioredoxin family. DsbC subfamily.</text>
</comment>
<dbReference type="GO" id="GO:0042597">
    <property type="term" value="C:periplasmic space"/>
    <property type="evidence" value="ECO:0007669"/>
    <property type="project" value="UniProtKB-SubCell"/>
</dbReference>
<evidence type="ECO:0000256" key="4">
    <source>
        <dbReference type="ARBA" id="ARBA00022764"/>
    </source>
</evidence>
<accession>A0A520S1I3</accession>
<evidence type="ECO:0000256" key="2">
    <source>
        <dbReference type="ARBA" id="ARBA00009813"/>
    </source>
</evidence>
<dbReference type="EMBL" id="SHAG01000013">
    <property type="protein sequence ID" value="RZO76328.1"/>
    <property type="molecule type" value="Genomic_DNA"/>
</dbReference>
<dbReference type="SUPFAM" id="SSF54423">
    <property type="entry name" value="DsbC/DsbG N-terminal domain-like"/>
    <property type="match status" value="1"/>
</dbReference>
<proteinExistence type="inferred from homology"/>
<feature type="domain" description="Disulphide bond isomerase DsbC/G N-terminal" evidence="8">
    <location>
        <begin position="65"/>
        <end position="125"/>
    </location>
</feature>
<dbReference type="PANTHER" id="PTHR35272:SF3">
    <property type="entry name" value="THIOL:DISULFIDE INTERCHANGE PROTEIN DSBC"/>
    <property type="match status" value="1"/>
</dbReference>
<dbReference type="InterPro" id="IPR009094">
    <property type="entry name" value="DiS-bond_isomerase_DsbC/G_N_sf"/>
</dbReference>
<comment type="caution">
    <text evidence="10">The sequence shown here is derived from an EMBL/GenBank/DDBJ whole genome shotgun (WGS) entry which is preliminary data.</text>
</comment>
<evidence type="ECO:0000256" key="1">
    <source>
        <dbReference type="ARBA" id="ARBA00004418"/>
    </source>
</evidence>
<comment type="subcellular location">
    <subcellularLocation>
        <location evidence="1 7">Periplasm</location>
    </subcellularLocation>
</comment>
<dbReference type="Pfam" id="PF10411">
    <property type="entry name" value="DsbC_N"/>
    <property type="match status" value="1"/>
</dbReference>
<dbReference type="SUPFAM" id="SSF52833">
    <property type="entry name" value="Thioredoxin-like"/>
    <property type="match status" value="1"/>
</dbReference>
<keyword evidence="4 7" id="KW-0574">Periplasm</keyword>
<dbReference type="InterPro" id="IPR033954">
    <property type="entry name" value="DiS-bond_Isoase_DsbC/G"/>
</dbReference>